<dbReference type="EMBL" id="UHJG01000004">
    <property type="protein sequence ID" value="SUQ37568.1"/>
    <property type="molecule type" value="Genomic_DNA"/>
</dbReference>
<dbReference type="AlphaFoldDB" id="A0A380SB70"/>
<dbReference type="PANTHER" id="PTHR13696">
    <property type="entry name" value="P-LOOP CONTAINING NUCLEOSIDE TRIPHOSPHATE HYDROLASE"/>
    <property type="match status" value="1"/>
</dbReference>
<evidence type="ECO:0000313" key="2">
    <source>
        <dbReference type="EMBL" id="SUQ37568.1"/>
    </source>
</evidence>
<dbReference type="PANTHER" id="PTHR13696:SF99">
    <property type="entry name" value="COBYRINIC ACID AC-DIAMIDE SYNTHASE"/>
    <property type="match status" value="1"/>
</dbReference>
<accession>A0A380SB70</accession>
<name>A0A380SB70_YERRU</name>
<evidence type="ECO:0000313" key="3">
    <source>
        <dbReference type="Proteomes" id="UP000255169"/>
    </source>
</evidence>
<sequence length="146" mass="16477">MAITVGFISEKGGVGKTTSCYHIAEGLSRFHNKKVLVIDADYQRGGITGRFFPQLIENFGKQDPKGTTLFNKYQQLYSATQQTDDINIIKFNLDIDVIPADPRLSTVSTDKLPSTNNIRSNNAILLQHLRTIRLVLDPIEEKYDYI</sequence>
<proteinExistence type="predicted"/>
<dbReference type="SUPFAM" id="SSF52540">
    <property type="entry name" value="P-loop containing nucleoside triphosphate hydrolases"/>
    <property type="match status" value="1"/>
</dbReference>
<evidence type="ECO:0000259" key="1">
    <source>
        <dbReference type="Pfam" id="PF13614"/>
    </source>
</evidence>
<dbReference type="RefSeq" id="WP_258864007.1">
    <property type="nucleotide sequence ID" value="NZ_UHJG01000004.1"/>
</dbReference>
<keyword evidence="3" id="KW-1185">Reference proteome</keyword>
<organism evidence="2 3">
    <name type="scientific">Yersinia ruckeri</name>
    <dbReference type="NCBI Taxonomy" id="29486"/>
    <lineage>
        <taxon>Bacteria</taxon>
        <taxon>Pseudomonadati</taxon>
        <taxon>Pseudomonadota</taxon>
        <taxon>Gammaproteobacteria</taxon>
        <taxon>Enterobacterales</taxon>
        <taxon>Yersiniaceae</taxon>
        <taxon>Yersinia</taxon>
    </lineage>
</organism>
<dbReference type="InterPro" id="IPR050678">
    <property type="entry name" value="DNA_Partitioning_ATPase"/>
</dbReference>
<gene>
    <name evidence="2" type="ORF">NCTC10476_03698</name>
</gene>
<reference evidence="2 3" key="1">
    <citation type="submission" date="2018-06" db="EMBL/GenBank/DDBJ databases">
        <authorList>
            <consortium name="Pathogen Informatics"/>
            <person name="Doyle S."/>
        </authorList>
    </citation>
    <scope>NUCLEOTIDE SEQUENCE [LARGE SCALE GENOMIC DNA]</scope>
    <source>
        <strain evidence="2 3">NCTC10476</strain>
    </source>
</reference>
<feature type="domain" description="AAA" evidence="1">
    <location>
        <begin position="5"/>
        <end position="146"/>
    </location>
</feature>
<dbReference type="CDD" id="cd02042">
    <property type="entry name" value="ParAB_family"/>
    <property type="match status" value="1"/>
</dbReference>
<dbReference type="InterPro" id="IPR025669">
    <property type="entry name" value="AAA_dom"/>
</dbReference>
<protein>
    <submittedName>
        <fullName evidence="2">Septum formation inhibitor-activating ATPase</fullName>
    </submittedName>
</protein>
<dbReference type="Proteomes" id="UP000255169">
    <property type="component" value="Unassembled WGS sequence"/>
</dbReference>
<dbReference type="InterPro" id="IPR027417">
    <property type="entry name" value="P-loop_NTPase"/>
</dbReference>
<dbReference type="Pfam" id="PF13614">
    <property type="entry name" value="AAA_31"/>
    <property type="match status" value="1"/>
</dbReference>
<dbReference type="Gene3D" id="3.40.50.300">
    <property type="entry name" value="P-loop containing nucleotide triphosphate hydrolases"/>
    <property type="match status" value="1"/>
</dbReference>